<gene>
    <name evidence="1" type="ORF">CBOVIS_LOCUS3420</name>
</gene>
<evidence type="ECO:0000313" key="1">
    <source>
        <dbReference type="EMBL" id="CAB3400494.1"/>
    </source>
</evidence>
<dbReference type="OrthoDB" id="5810234at2759"/>
<protein>
    <submittedName>
        <fullName evidence="1">Uncharacterized protein</fullName>
    </submittedName>
</protein>
<dbReference type="Proteomes" id="UP000494206">
    <property type="component" value="Unassembled WGS sequence"/>
</dbReference>
<dbReference type="EMBL" id="CADEPM010000002">
    <property type="protein sequence ID" value="CAB3400494.1"/>
    <property type="molecule type" value="Genomic_DNA"/>
</dbReference>
<dbReference type="PANTHER" id="PTHR35373:SF1">
    <property type="entry name" value="SET DOMAIN-CONTAINING PROTEIN"/>
    <property type="match status" value="1"/>
</dbReference>
<keyword evidence="2" id="KW-1185">Reference proteome</keyword>
<dbReference type="PANTHER" id="PTHR35373">
    <property type="entry name" value="PROTEIN CBG16894"/>
    <property type="match status" value="1"/>
</dbReference>
<evidence type="ECO:0000313" key="2">
    <source>
        <dbReference type="Proteomes" id="UP000494206"/>
    </source>
</evidence>
<sequence length="213" mass="23997">MEKNSEPSANGETPGKSIMNFLKRALSFRRRTHSDVASTSDDCFPLVAPSVYEDPFVAVTADGFLHIKYYMVFNPKAEFHMNPIHTPLVRQYARSVEISQIEIIFYASGHESQDEQVCKTWGISRNDVWWASHLNRNEKGNLFTKVVIDEGLTMRTGFSVVNMEALAEVLQCLGLPTDTPFQHGIPSPPFKVLQIPFIDDNVDDLDKDKATSS</sequence>
<comment type="caution">
    <text evidence="1">The sequence shown here is derived from an EMBL/GenBank/DDBJ whole genome shotgun (WGS) entry which is preliminary data.</text>
</comment>
<reference evidence="1 2" key="1">
    <citation type="submission" date="2020-04" db="EMBL/GenBank/DDBJ databases">
        <authorList>
            <person name="Laetsch R D."/>
            <person name="Stevens L."/>
            <person name="Kumar S."/>
            <person name="Blaxter L. M."/>
        </authorList>
    </citation>
    <scope>NUCLEOTIDE SEQUENCE [LARGE SCALE GENOMIC DNA]</scope>
</reference>
<name>A0A8S1EIC6_9PELO</name>
<dbReference type="AlphaFoldDB" id="A0A8S1EIC6"/>
<proteinExistence type="predicted"/>
<organism evidence="1 2">
    <name type="scientific">Caenorhabditis bovis</name>
    <dbReference type="NCBI Taxonomy" id="2654633"/>
    <lineage>
        <taxon>Eukaryota</taxon>
        <taxon>Metazoa</taxon>
        <taxon>Ecdysozoa</taxon>
        <taxon>Nematoda</taxon>
        <taxon>Chromadorea</taxon>
        <taxon>Rhabditida</taxon>
        <taxon>Rhabditina</taxon>
        <taxon>Rhabditomorpha</taxon>
        <taxon>Rhabditoidea</taxon>
        <taxon>Rhabditidae</taxon>
        <taxon>Peloderinae</taxon>
        <taxon>Caenorhabditis</taxon>
    </lineage>
</organism>
<accession>A0A8S1EIC6</accession>